<reference evidence="1 2" key="1">
    <citation type="submission" date="2015-04" db="EMBL/GenBank/DDBJ databases">
        <title>Lasius niger genome sequencing.</title>
        <authorList>
            <person name="Konorov E.A."/>
            <person name="Nikitin M.A."/>
            <person name="Kirill M.V."/>
            <person name="Chang P."/>
        </authorList>
    </citation>
    <scope>NUCLEOTIDE SEQUENCE [LARGE SCALE GENOMIC DNA]</scope>
    <source>
        <tissue evidence="1">Whole</tissue>
    </source>
</reference>
<keyword evidence="2" id="KW-1185">Reference proteome</keyword>
<accession>A0A0J7K056</accession>
<evidence type="ECO:0000313" key="2">
    <source>
        <dbReference type="Proteomes" id="UP000036403"/>
    </source>
</evidence>
<dbReference type="PaxDb" id="67767-A0A0J7K056"/>
<protein>
    <submittedName>
        <fullName evidence="1">Leukocyte elastase inhibitor-like protein</fullName>
    </submittedName>
</protein>
<proteinExistence type="predicted"/>
<dbReference type="AlphaFoldDB" id="A0A0J7K056"/>
<name>A0A0J7K056_LASNI</name>
<organism evidence="1 2">
    <name type="scientific">Lasius niger</name>
    <name type="common">Black garden ant</name>
    <dbReference type="NCBI Taxonomy" id="67767"/>
    <lineage>
        <taxon>Eukaryota</taxon>
        <taxon>Metazoa</taxon>
        <taxon>Ecdysozoa</taxon>
        <taxon>Arthropoda</taxon>
        <taxon>Hexapoda</taxon>
        <taxon>Insecta</taxon>
        <taxon>Pterygota</taxon>
        <taxon>Neoptera</taxon>
        <taxon>Endopterygota</taxon>
        <taxon>Hymenoptera</taxon>
        <taxon>Apocrita</taxon>
        <taxon>Aculeata</taxon>
        <taxon>Formicoidea</taxon>
        <taxon>Formicidae</taxon>
        <taxon>Formicinae</taxon>
        <taxon>Lasius</taxon>
        <taxon>Lasius</taxon>
    </lineage>
</organism>
<dbReference type="Proteomes" id="UP000036403">
    <property type="component" value="Unassembled WGS sequence"/>
</dbReference>
<sequence>MPANIGVVMKPVAIATAIADLAAKRRMRLMVEYLDVMWLAIATNLPHNAVKAGHGVGPSRDSSPRFCQGTRPGDTITPLQDIVEIGVCRATLHGIFTALLAFPARPHGPFFLSPAVVLLRSKSHEFLLRCFFRLTPLEFSVLGALHPINS</sequence>
<comment type="caution">
    <text evidence="1">The sequence shown here is derived from an EMBL/GenBank/DDBJ whole genome shotgun (WGS) entry which is preliminary data.</text>
</comment>
<dbReference type="EMBL" id="LBMM01019433">
    <property type="protein sequence ID" value="KMQ83536.1"/>
    <property type="molecule type" value="Genomic_DNA"/>
</dbReference>
<gene>
    <name evidence="1" type="ORF">RF55_19751</name>
</gene>
<evidence type="ECO:0000313" key="1">
    <source>
        <dbReference type="EMBL" id="KMQ83536.1"/>
    </source>
</evidence>